<organism evidence="4 5">
    <name type="scientific">Piromyces finnis</name>
    <dbReference type="NCBI Taxonomy" id="1754191"/>
    <lineage>
        <taxon>Eukaryota</taxon>
        <taxon>Fungi</taxon>
        <taxon>Fungi incertae sedis</taxon>
        <taxon>Chytridiomycota</taxon>
        <taxon>Chytridiomycota incertae sedis</taxon>
        <taxon>Neocallimastigomycetes</taxon>
        <taxon>Neocallimastigales</taxon>
        <taxon>Neocallimastigaceae</taxon>
        <taxon>Piromyces</taxon>
    </lineage>
</organism>
<dbReference type="PROSITE" id="PS00026">
    <property type="entry name" value="CHIT_BIND_I_1"/>
    <property type="match status" value="1"/>
</dbReference>
<dbReference type="InterPro" id="IPR001611">
    <property type="entry name" value="Leu-rich_rpt"/>
</dbReference>
<dbReference type="InterPro" id="IPR018371">
    <property type="entry name" value="Chitin-binding_1_CS"/>
</dbReference>
<dbReference type="InterPro" id="IPR053211">
    <property type="entry name" value="DNA_repair-toleration"/>
</dbReference>
<evidence type="ECO:0000313" key="5">
    <source>
        <dbReference type="Proteomes" id="UP000193719"/>
    </source>
</evidence>
<dbReference type="InterPro" id="IPR032675">
    <property type="entry name" value="LRR_dom_sf"/>
</dbReference>
<evidence type="ECO:0000256" key="1">
    <source>
        <dbReference type="ARBA" id="ARBA00022669"/>
    </source>
</evidence>
<dbReference type="GO" id="GO:0008061">
    <property type="term" value="F:chitin binding"/>
    <property type="evidence" value="ECO:0007669"/>
    <property type="project" value="UniProtKB-KW"/>
</dbReference>
<dbReference type="CDD" id="cd00035">
    <property type="entry name" value="ChtBD1"/>
    <property type="match status" value="1"/>
</dbReference>
<feature type="domain" description="Chitin-binding type-1" evidence="3">
    <location>
        <begin position="163"/>
        <end position="205"/>
    </location>
</feature>
<dbReference type="Gene3D" id="3.80.10.10">
    <property type="entry name" value="Ribonuclease Inhibitor"/>
    <property type="match status" value="1"/>
</dbReference>
<name>A0A1Y1UWB1_9FUNG</name>
<evidence type="ECO:0000256" key="2">
    <source>
        <dbReference type="ARBA" id="ARBA00022729"/>
    </source>
</evidence>
<keyword evidence="1" id="KW-0147">Chitin-binding</keyword>
<dbReference type="Gene3D" id="3.30.60.10">
    <property type="entry name" value="Endochitinase-like"/>
    <property type="match status" value="1"/>
</dbReference>
<dbReference type="Pfam" id="PF00560">
    <property type="entry name" value="LRR_1"/>
    <property type="match status" value="2"/>
</dbReference>
<keyword evidence="2" id="KW-0732">Signal</keyword>
<dbReference type="EMBL" id="MCFH01000066">
    <property type="protein sequence ID" value="ORX42336.1"/>
    <property type="molecule type" value="Genomic_DNA"/>
</dbReference>
<keyword evidence="5" id="KW-1185">Reference proteome</keyword>
<dbReference type="OrthoDB" id="676979at2759"/>
<dbReference type="PANTHER" id="PTHR48060">
    <property type="entry name" value="DNA DAMAGE-REPAIR/TOLERATION PROTEIN DRT100"/>
    <property type="match status" value="1"/>
</dbReference>
<dbReference type="PANTHER" id="PTHR48060:SF9">
    <property type="entry name" value="LRR RECEPTOR-LIKE SERINE_THREONINE-PROTEIN KINASE GSO1"/>
    <property type="match status" value="1"/>
</dbReference>
<proteinExistence type="predicted"/>
<dbReference type="InterPro" id="IPR036861">
    <property type="entry name" value="Endochitinase-like_sf"/>
</dbReference>
<accession>A0A1Y1UWB1</accession>
<dbReference type="InterPro" id="IPR001002">
    <property type="entry name" value="Chitin-bd_1"/>
</dbReference>
<protein>
    <recommendedName>
        <fullName evidence="3">Chitin-binding type-1 domain-containing protein</fullName>
    </recommendedName>
</protein>
<dbReference type="SUPFAM" id="SSF52058">
    <property type="entry name" value="L domain-like"/>
    <property type="match status" value="1"/>
</dbReference>
<dbReference type="SMART" id="SM00270">
    <property type="entry name" value="ChtBD1"/>
    <property type="match status" value="1"/>
</dbReference>
<dbReference type="AlphaFoldDB" id="A0A1Y1UWB1"/>
<comment type="caution">
    <text evidence="4">The sequence shown here is derived from an EMBL/GenBank/DDBJ whole genome shotgun (WGS) entry which is preliminary data.</text>
</comment>
<sequence length="217" mass="24807">MSTLLIYFMIKNYLRYILLKLHEFRDECKYQSNDKCKEFFKECNYIESLWKQVVTDNDEEINCCEIKGIKCSVDGNENIYHITKIDLHGQGLTGIIPSDIGQLSELQILDLSNNNLNGSIPDIKSLTHLTKFDISNNCINCENMNENKRTCVNTLHKNRCEPRCGEGIGKCPKGQCCSAKGYCGTTKSYCYPILDVKVSTENVPIDVVSFQMKMEKK</sequence>
<reference evidence="4 5" key="2">
    <citation type="submission" date="2016-08" db="EMBL/GenBank/DDBJ databases">
        <title>Pervasive Adenine N6-methylation of Active Genes in Fungi.</title>
        <authorList>
            <consortium name="DOE Joint Genome Institute"/>
            <person name="Mondo S.J."/>
            <person name="Dannebaum R.O."/>
            <person name="Kuo R.C."/>
            <person name="Labutti K."/>
            <person name="Haridas S."/>
            <person name="Kuo A."/>
            <person name="Salamov A."/>
            <person name="Ahrendt S.R."/>
            <person name="Lipzen A."/>
            <person name="Sullivan W."/>
            <person name="Andreopoulos W.B."/>
            <person name="Clum A."/>
            <person name="Lindquist E."/>
            <person name="Daum C."/>
            <person name="Ramamoorthy G.K."/>
            <person name="Gryganskyi A."/>
            <person name="Culley D."/>
            <person name="Magnuson J.K."/>
            <person name="James T.Y."/>
            <person name="O'Malley M.A."/>
            <person name="Stajich J.E."/>
            <person name="Spatafora J.W."/>
            <person name="Visel A."/>
            <person name="Grigoriev I.V."/>
        </authorList>
    </citation>
    <scope>NUCLEOTIDE SEQUENCE [LARGE SCALE GENOMIC DNA]</scope>
    <source>
        <strain evidence="5">finn</strain>
    </source>
</reference>
<evidence type="ECO:0000259" key="3">
    <source>
        <dbReference type="SMART" id="SM00270"/>
    </source>
</evidence>
<dbReference type="SUPFAM" id="SSF57016">
    <property type="entry name" value="Plant lectins/antimicrobial peptides"/>
    <property type="match status" value="1"/>
</dbReference>
<gene>
    <name evidence="4" type="ORF">BCR36DRAFT_416162</name>
</gene>
<evidence type="ECO:0000313" key="4">
    <source>
        <dbReference type="EMBL" id="ORX42336.1"/>
    </source>
</evidence>
<reference evidence="4 5" key="1">
    <citation type="submission" date="2016-08" db="EMBL/GenBank/DDBJ databases">
        <title>Genomes of anaerobic fungi encode conserved fungal cellulosomes for biomass hydrolysis.</title>
        <authorList>
            <consortium name="DOE Joint Genome Institute"/>
            <person name="Haitjema C.H."/>
            <person name="Gilmore S.P."/>
            <person name="Henske J.K."/>
            <person name="Solomon K.V."/>
            <person name="De Groot R."/>
            <person name="Kuo A."/>
            <person name="Mondo S.J."/>
            <person name="Salamov A.A."/>
            <person name="Labutti K."/>
            <person name="Zhao Z."/>
            <person name="Chiniquy J."/>
            <person name="Barry K."/>
            <person name="Brewer H.M."/>
            <person name="Purvine S.O."/>
            <person name="Wright A.T."/>
            <person name="Boxma B."/>
            <person name="Van Alen T."/>
            <person name="Hackstein J.H."/>
            <person name="Baker S.E."/>
            <person name="Grigoriev I.V."/>
            <person name="O'Malley M.A."/>
        </authorList>
    </citation>
    <scope>NUCLEOTIDE SEQUENCE [LARGE SCALE GENOMIC DNA]</scope>
    <source>
        <strain evidence="5">finn</strain>
    </source>
</reference>
<dbReference type="Proteomes" id="UP000193719">
    <property type="component" value="Unassembled WGS sequence"/>
</dbReference>
<dbReference type="PROSITE" id="PS51450">
    <property type="entry name" value="LRR"/>
    <property type="match status" value="1"/>
</dbReference>